<evidence type="ECO:0000313" key="1">
    <source>
        <dbReference type="EMBL" id="KAG7640723.1"/>
    </source>
</evidence>
<gene>
    <name evidence="1" type="ORF">ISN44_As02g006900</name>
</gene>
<name>A0A8T2G209_ARASU</name>
<evidence type="ECO:0008006" key="3">
    <source>
        <dbReference type="Google" id="ProtNLM"/>
    </source>
</evidence>
<dbReference type="InterPro" id="IPR040256">
    <property type="entry name" value="At4g02000-like"/>
</dbReference>
<protein>
    <recommendedName>
        <fullName evidence="3">DUF4283 domain-containing protein</fullName>
    </recommendedName>
</protein>
<comment type="caution">
    <text evidence="1">The sequence shown here is derived from an EMBL/GenBank/DDBJ whole genome shotgun (WGS) entry which is preliminary data.</text>
</comment>
<accession>A0A8T2G209</accession>
<keyword evidence="2" id="KW-1185">Reference proteome</keyword>
<organism evidence="1 2">
    <name type="scientific">Arabidopsis suecica</name>
    <name type="common">Swedish thale-cress</name>
    <name type="synonym">Cardaminopsis suecica</name>
    <dbReference type="NCBI Taxonomy" id="45249"/>
    <lineage>
        <taxon>Eukaryota</taxon>
        <taxon>Viridiplantae</taxon>
        <taxon>Streptophyta</taxon>
        <taxon>Embryophyta</taxon>
        <taxon>Tracheophyta</taxon>
        <taxon>Spermatophyta</taxon>
        <taxon>Magnoliopsida</taxon>
        <taxon>eudicotyledons</taxon>
        <taxon>Gunneridae</taxon>
        <taxon>Pentapetalae</taxon>
        <taxon>rosids</taxon>
        <taxon>malvids</taxon>
        <taxon>Brassicales</taxon>
        <taxon>Brassicaceae</taxon>
        <taxon>Camelineae</taxon>
        <taxon>Arabidopsis</taxon>
    </lineage>
</organism>
<reference evidence="1 2" key="1">
    <citation type="submission" date="2020-12" db="EMBL/GenBank/DDBJ databases">
        <title>Concerted genomic and epigenomic changes stabilize Arabidopsis allopolyploids.</title>
        <authorList>
            <person name="Chen Z."/>
        </authorList>
    </citation>
    <scope>NUCLEOTIDE SEQUENCE [LARGE SCALE GENOMIC DNA]</scope>
    <source>
        <strain evidence="1">As9502</strain>
        <tissue evidence="1">Leaf</tissue>
    </source>
</reference>
<dbReference type="Proteomes" id="UP000694251">
    <property type="component" value="Chromosome 2"/>
</dbReference>
<proteinExistence type="predicted"/>
<dbReference type="PANTHER" id="PTHR31286:SF178">
    <property type="entry name" value="DUF4283 DOMAIN-CONTAINING PROTEIN"/>
    <property type="match status" value="1"/>
</dbReference>
<dbReference type="PANTHER" id="PTHR31286">
    <property type="entry name" value="GLYCINE-RICH CELL WALL STRUCTURAL PROTEIN 1.8-LIKE"/>
    <property type="match status" value="1"/>
</dbReference>
<sequence length="145" mass="16446">MVPKKRIKLSHFDNSDLIAGYSKTLIGRCLNPRVQDMKTLLYMLRRIWQIEGKVAGAMVSLVRWSPSLNPNYPSDLTFWIRVLGVPIEFWADQTFREIGAALGSVQAVDVDAGRLRVTVDGFKPLSFETEIEYSNGEETTMFFAV</sequence>
<dbReference type="EMBL" id="JAEFBJ010000002">
    <property type="protein sequence ID" value="KAG7640723.1"/>
    <property type="molecule type" value="Genomic_DNA"/>
</dbReference>
<dbReference type="OrthoDB" id="1745573at2759"/>
<dbReference type="AlphaFoldDB" id="A0A8T2G209"/>
<evidence type="ECO:0000313" key="2">
    <source>
        <dbReference type="Proteomes" id="UP000694251"/>
    </source>
</evidence>